<protein>
    <submittedName>
        <fullName evidence="1">Uncharacterized protein</fullName>
    </submittedName>
</protein>
<dbReference type="EMBL" id="JQFZ01000214">
    <property type="protein sequence ID" value="KGO54802.1"/>
    <property type="molecule type" value="Genomic_DNA"/>
</dbReference>
<evidence type="ECO:0000313" key="2">
    <source>
        <dbReference type="Proteomes" id="UP000030143"/>
    </source>
</evidence>
<dbReference type="RefSeq" id="XP_016597114.1">
    <property type="nucleotide sequence ID" value="XM_016746325.1"/>
</dbReference>
<evidence type="ECO:0000313" key="1">
    <source>
        <dbReference type="EMBL" id="KGO54802.1"/>
    </source>
</evidence>
<proteinExistence type="predicted"/>
<dbReference type="HOGENOM" id="CLU_2237499_0_0_1"/>
<comment type="caution">
    <text evidence="1">The sequence shown here is derived from an EMBL/GenBank/DDBJ whole genome shotgun (WGS) entry which is preliminary data.</text>
</comment>
<name>A0A0A2JHB5_PENEN</name>
<dbReference type="AlphaFoldDB" id="A0A0A2JHB5"/>
<sequence length="105" mass="11729">MGANLLPQLVESEGNVTRDFNQSIIPPIAATFCGEEARTSTPSGLEAGGPSLFSRSQLAAPGSTKVIDYQMVMNYESPLLDKPVMIWEIEKLRTIRREEWENMDR</sequence>
<keyword evidence="2" id="KW-1185">Reference proteome</keyword>
<dbReference type="VEuPathDB" id="FungiDB:PEXP_014480"/>
<reference evidence="1 2" key="1">
    <citation type="journal article" date="2015" name="Mol. Plant Microbe Interact.">
        <title>Genome, transcriptome, and functional analyses of Penicillium expansum provide new insights into secondary metabolism and pathogenicity.</title>
        <authorList>
            <person name="Ballester A.R."/>
            <person name="Marcet-Houben M."/>
            <person name="Levin E."/>
            <person name="Sela N."/>
            <person name="Selma-Lazaro C."/>
            <person name="Carmona L."/>
            <person name="Wisniewski M."/>
            <person name="Droby S."/>
            <person name="Gonzalez-Candelas L."/>
            <person name="Gabaldon T."/>
        </authorList>
    </citation>
    <scope>NUCLEOTIDE SEQUENCE [LARGE SCALE GENOMIC DNA]</scope>
    <source>
        <strain evidence="1 2">MD-8</strain>
    </source>
</reference>
<organism evidence="1 2">
    <name type="scientific">Penicillium expansum</name>
    <name type="common">Blue mold rot fungus</name>
    <dbReference type="NCBI Taxonomy" id="27334"/>
    <lineage>
        <taxon>Eukaryota</taxon>
        <taxon>Fungi</taxon>
        <taxon>Dikarya</taxon>
        <taxon>Ascomycota</taxon>
        <taxon>Pezizomycotina</taxon>
        <taxon>Eurotiomycetes</taxon>
        <taxon>Eurotiomycetidae</taxon>
        <taxon>Eurotiales</taxon>
        <taxon>Aspergillaceae</taxon>
        <taxon>Penicillium</taxon>
    </lineage>
</organism>
<dbReference type="Proteomes" id="UP000030143">
    <property type="component" value="Unassembled WGS sequence"/>
</dbReference>
<dbReference type="GeneID" id="27681745"/>
<accession>A0A0A2JHB5</accession>
<dbReference type="OrthoDB" id="4317186at2759"/>
<gene>
    <name evidence="1" type="ORF">PEX2_090550</name>
</gene>